<keyword evidence="3" id="KW-0132">Cell division</keyword>
<dbReference type="FunFam" id="3.30.457.60:FF:000002">
    <property type="entry name" value="Mitotic spindle assembly checkpoint protein MAD1"/>
    <property type="match status" value="1"/>
</dbReference>
<gene>
    <name evidence="10" type="primary">LOC108743292</name>
</gene>
<dbReference type="GeneID" id="108743292"/>
<dbReference type="GO" id="GO:0051301">
    <property type="term" value="P:cell division"/>
    <property type="evidence" value="ECO:0007669"/>
    <property type="project" value="UniProtKB-KW"/>
</dbReference>
<dbReference type="InterPro" id="IPR008672">
    <property type="entry name" value="Mad1"/>
</dbReference>
<organism evidence="9 10">
    <name type="scientific">Agrilus planipennis</name>
    <name type="common">Emerald ash borer</name>
    <name type="synonym">Agrilus marcopoli</name>
    <dbReference type="NCBI Taxonomy" id="224129"/>
    <lineage>
        <taxon>Eukaryota</taxon>
        <taxon>Metazoa</taxon>
        <taxon>Ecdysozoa</taxon>
        <taxon>Arthropoda</taxon>
        <taxon>Hexapoda</taxon>
        <taxon>Insecta</taxon>
        <taxon>Pterygota</taxon>
        <taxon>Neoptera</taxon>
        <taxon>Endopterygota</taxon>
        <taxon>Coleoptera</taxon>
        <taxon>Polyphaga</taxon>
        <taxon>Elateriformia</taxon>
        <taxon>Buprestoidea</taxon>
        <taxon>Buprestidae</taxon>
        <taxon>Agrilinae</taxon>
        <taxon>Agrilus</taxon>
    </lineage>
</organism>
<dbReference type="Gene3D" id="3.30.457.60">
    <property type="match status" value="1"/>
</dbReference>
<dbReference type="FunCoup" id="A0A1W4XDU7">
    <property type="interactions" value="1459"/>
</dbReference>
<protein>
    <submittedName>
        <fullName evidence="10">Mitotic spindle assembly checkpoint protein MAD1</fullName>
    </submittedName>
</protein>
<dbReference type="GO" id="GO:0072686">
    <property type="term" value="C:mitotic spindle"/>
    <property type="evidence" value="ECO:0007669"/>
    <property type="project" value="TreeGrafter"/>
</dbReference>
<keyword evidence="4" id="KW-0498">Mitosis</keyword>
<dbReference type="PANTHER" id="PTHR23168:SF0">
    <property type="entry name" value="MITOTIC SPINDLE ASSEMBLY CHECKPOINT PROTEIN MAD1"/>
    <property type="match status" value="1"/>
</dbReference>
<evidence type="ECO:0000313" key="10">
    <source>
        <dbReference type="RefSeq" id="XP_018334311.1"/>
    </source>
</evidence>
<dbReference type="Gene3D" id="1.20.5.170">
    <property type="match status" value="1"/>
</dbReference>
<dbReference type="STRING" id="224129.A0A1W4XDU7"/>
<evidence type="ECO:0000256" key="3">
    <source>
        <dbReference type="ARBA" id="ARBA00022618"/>
    </source>
</evidence>
<evidence type="ECO:0000256" key="6">
    <source>
        <dbReference type="ARBA" id="ARBA00023306"/>
    </source>
</evidence>
<reference evidence="10" key="1">
    <citation type="submission" date="2025-08" db="UniProtKB">
        <authorList>
            <consortium name="RefSeq"/>
        </authorList>
    </citation>
    <scope>IDENTIFICATION</scope>
    <source>
        <tissue evidence="10">Entire body</tissue>
    </source>
</reference>
<dbReference type="GO" id="GO:0007094">
    <property type="term" value="P:mitotic spindle assembly checkpoint signaling"/>
    <property type="evidence" value="ECO:0007669"/>
    <property type="project" value="InterPro"/>
</dbReference>
<dbReference type="PANTHER" id="PTHR23168">
    <property type="entry name" value="MITOTIC SPINDLE ASSEMBLY CHECKPOINT PROTEIN MAD1 MITOTIC ARREST DEFICIENT-LIKE PROTEIN 1"/>
    <property type="match status" value="1"/>
</dbReference>
<feature type="coiled-coil region" evidence="7">
    <location>
        <begin position="481"/>
        <end position="638"/>
    </location>
</feature>
<evidence type="ECO:0000256" key="1">
    <source>
        <dbReference type="ARBA" id="ARBA00004123"/>
    </source>
</evidence>
<feature type="region of interest" description="Disordered" evidence="8">
    <location>
        <begin position="46"/>
        <end position="70"/>
    </location>
</feature>
<dbReference type="RefSeq" id="XP_018334311.1">
    <property type="nucleotide sequence ID" value="XM_018478809.2"/>
</dbReference>
<dbReference type="Gene3D" id="6.10.250.90">
    <property type="match status" value="1"/>
</dbReference>
<comment type="similarity">
    <text evidence="2">Belongs to the MAD1 family.</text>
</comment>
<sequence length="740" mass="86384">MSMEERNVNDTIIKMITNLNPKIKTEVGDFNYDNTAILKRRLSNVSSDEDSPVKKHKKIPTCSNNNSNASYLASPREARRLRADLIEARNTVKDLENRIQHMHSIRKEMQIMFDNETKSLKLQHEHDKKTIEELESQLQTVRKREASAKNEISNLKKKYELLRNESESAIIKLEKELNDIKLSSKYMEDEEQEKLIKLQTQNEELVVILEAAQQDAEAHKKLVTELEKQLLAKNEIERELEKKQQALLKVTLQLKDLEYVKDNYAEYQQLTKAQLYKLNGYSAMEKENQQLKEENKRIKDDIRNKLLLEEEVYDLRNRLNKYKDQEQTLASLQAAMVQNEVFLNEWKTLARSICESSWPDSALPSLLRTTVEKLQQKEINLTTEIVQLQSQLNAAIHEKVVAQSELEKNQKHLAEVGKSLQQRQNLIHRMQKKLLLISRERDSYRLQLDSYERDLTVCMIQPSTSSCSATSNPQQTQKNRIESLEKIIEGYRDMVAKLENELQTIEHDPTSDVTPVRMEQIERLLKEIDILKTNNAQLRGRCDQLEVQLEEICIGQDSNKGRIIHLKKNPLSESIEEKEKTIERLQEENDKLKRMIRKMEEGLEATKLADTTLTPQEVEAMREKVVASENKIQQLKDFFKQSMQEFRNVLYMLLGYKIDKLSNAQYKLTSMYAERPEDQICFQLNSEGNLNLLENHFSASLEDMIDLHLRHQKSIPVFLSALTIDLFNNRTTTTATVEID</sequence>
<keyword evidence="6" id="KW-0131">Cell cycle</keyword>
<dbReference type="GO" id="GO:0000776">
    <property type="term" value="C:kinetochore"/>
    <property type="evidence" value="ECO:0007669"/>
    <property type="project" value="TreeGrafter"/>
</dbReference>
<dbReference type="SUPFAM" id="SSF75704">
    <property type="entry name" value="Mitotic arrest deficient-like 1, Mad1"/>
    <property type="match status" value="1"/>
</dbReference>
<keyword evidence="5" id="KW-0539">Nucleus</keyword>
<dbReference type="Pfam" id="PF05557">
    <property type="entry name" value="MAD"/>
    <property type="match status" value="1"/>
</dbReference>
<feature type="coiled-coil region" evidence="7">
    <location>
        <begin position="124"/>
        <end position="253"/>
    </location>
</feature>
<dbReference type="OrthoDB" id="331602at2759"/>
<dbReference type="Proteomes" id="UP000192223">
    <property type="component" value="Unplaced"/>
</dbReference>
<comment type="subcellular location">
    <subcellularLocation>
        <location evidence="1">Nucleus</location>
    </subcellularLocation>
</comment>
<keyword evidence="9" id="KW-1185">Reference proteome</keyword>
<evidence type="ECO:0000256" key="4">
    <source>
        <dbReference type="ARBA" id="ARBA00022776"/>
    </source>
</evidence>
<dbReference type="CTD" id="35954"/>
<keyword evidence="7" id="KW-0175">Coiled coil</keyword>
<feature type="coiled-coil region" evidence="7">
    <location>
        <begin position="281"/>
        <end position="335"/>
    </location>
</feature>
<dbReference type="GO" id="GO:0005635">
    <property type="term" value="C:nuclear envelope"/>
    <property type="evidence" value="ECO:0007669"/>
    <property type="project" value="TreeGrafter"/>
</dbReference>
<proteinExistence type="inferred from homology"/>
<evidence type="ECO:0000313" key="9">
    <source>
        <dbReference type="Proteomes" id="UP000192223"/>
    </source>
</evidence>
<name>A0A1W4XDU7_AGRPL</name>
<evidence type="ECO:0000256" key="2">
    <source>
        <dbReference type="ARBA" id="ARBA00008029"/>
    </source>
</evidence>
<dbReference type="KEGG" id="apln:108743292"/>
<evidence type="ECO:0000256" key="7">
    <source>
        <dbReference type="SAM" id="Coils"/>
    </source>
</evidence>
<accession>A0A1W4XDU7</accession>
<dbReference type="AlphaFoldDB" id="A0A1W4XDU7"/>
<evidence type="ECO:0000256" key="8">
    <source>
        <dbReference type="SAM" id="MobiDB-lite"/>
    </source>
</evidence>
<evidence type="ECO:0000256" key="5">
    <source>
        <dbReference type="ARBA" id="ARBA00023242"/>
    </source>
</evidence>
<dbReference type="InParanoid" id="A0A1W4XDU7"/>
<dbReference type="GO" id="GO:0051315">
    <property type="term" value="P:attachment of mitotic spindle microtubules to kinetochore"/>
    <property type="evidence" value="ECO:0007669"/>
    <property type="project" value="TreeGrafter"/>
</dbReference>